<dbReference type="EMBL" id="GDID01000276">
    <property type="protein sequence ID" value="JAP96330.1"/>
    <property type="molecule type" value="Transcribed_RNA"/>
</dbReference>
<dbReference type="InterPro" id="IPR029071">
    <property type="entry name" value="Ubiquitin-like_domsf"/>
</dbReference>
<organism evidence="2">
    <name type="scientific">Trepomonas sp. PC1</name>
    <dbReference type="NCBI Taxonomy" id="1076344"/>
    <lineage>
        <taxon>Eukaryota</taxon>
        <taxon>Metamonada</taxon>
        <taxon>Diplomonadida</taxon>
        <taxon>Hexamitidae</taxon>
        <taxon>Hexamitinae</taxon>
        <taxon>Trepomonas</taxon>
    </lineage>
</organism>
<dbReference type="InterPro" id="IPR000626">
    <property type="entry name" value="Ubiquitin-like_dom"/>
</dbReference>
<accession>A0A146KHX6</accession>
<evidence type="ECO:0000259" key="1">
    <source>
        <dbReference type="PROSITE" id="PS50053"/>
    </source>
</evidence>
<protein>
    <submittedName>
        <fullName evidence="2">Sentrin</fullName>
    </submittedName>
</protein>
<evidence type="ECO:0000313" key="2">
    <source>
        <dbReference type="EMBL" id="JAP96330.1"/>
    </source>
</evidence>
<dbReference type="PROSITE" id="PS50053">
    <property type="entry name" value="UBIQUITIN_2"/>
    <property type="match status" value="1"/>
</dbReference>
<gene>
    <name evidence="2" type="ORF">TPC1_10367</name>
</gene>
<reference evidence="2" key="1">
    <citation type="submission" date="2015-07" db="EMBL/GenBank/DDBJ databases">
        <title>Adaptation to a free-living lifestyle via gene acquisitions in the diplomonad Trepomonas sp. PC1.</title>
        <authorList>
            <person name="Xu F."/>
            <person name="Jerlstrom-Hultqvist J."/>
            <person name="Kolisko M."/>
            <person name="Simpson A.G.B."/>
            <person name="Roger A.J."/>
            <person name="Svard S.G."/>
            <person name="Andersson J.O."/>
        </authorList>
    </citation>
    <scope>NUCLEOTIDE SEQUENCE</scope>
    <source>
        <strain evidence="2">PC1</strain>
    </source>
</reference>
<sequence>TLKVTDEQNSQNDEKKDVKMVDTEEKITLKVTDEQDNAMQFRVKPSTTLKKIFDHFASKQAVARSELRFYHNGTKLKDDDTPKDLNLGEGDTIEVLKQQVGGQ</sequence>
<dbReference type="SUPFAM" id="SSF54236">
    <property type="entry name" value="Ubiquitin-like"/>
    <property type="match status" value="1"/>
</dbReference>
<dbReference type="CDD" id="cd01763">
    <property type="entry name" value="Ubl_SUMO_like"/>
    <property type="match status" value="1"/>
</dbReference>
<dbReference type="PANTHER" id="PTHR10562">
    <property type="entry name" value="SMALL UBIQUITIN-RELATED MODIFIER"/>
    <property type="match status" value="1"/>
</dbReference>
<dbReference type="SMART" id="SM00213">
    <property type="entry name" value="UBQ"/>
    <property type="match status" value="1"/>
</dbReference>
<dbReference type="Gene3D" id="3.10.20.90">
    <property type="entry name" value="Phosphatidylinositol 3-kinase Catalytic Subunit, Chain A, domain 1"/>
    <property type="match status" value="1"/>
</dbReference>
<feature type="non-terminal residue" evidence="2">
    <location>
        <position position="1"/>
    </location>
</feature>
<proteinExistence type="predicted"/>
<name>A0A146KHX6_9EUKA</name>
<dbReference type="Pfam" id="PF11976">
    <property type="entry name" value="Rad60-SLD"/>
    <property type="match status" value="1"/>
</dbReference>
<dbReference type="AlphaFoldDB" id="A0A146KHX6"/>
<feature type="domain" description="Ubiquitin-like" evidence="1">
    <location>
        <begin position="25"/>
        <end position="102"/>
    </location>
</feature>
<dbReference type="InterPro" id="IPR022617">
    <property type="entry name" value="Rad60/SUMO-like_dom"/>
</dbReference>